<evidence type="ECO:0000313" key="3">
    <source>
        <dbReference type="EMBL" id="MFD2114946.1"/>
    </source>
</evidence>
<proteinExistence type="predicted"/>
<feature type="compositionally biased region" description="Basic and acidic residues" evidence="2">
    <location>
        <begin position="1"/>
        <end position="12"/>
    </location>
</feature>
<sequence>MTKAKTDVDKNLEPNTSNPHYNDHHSNKTKPGNEPLSGSKKVKNLNHSRSNHGEGS</sequence>
<dbReference type="Proteomes" id="UP001597362">
    <property type="component" value="Unassembled WGS sequence"/>
</dbReference>
<organism evidence="3 4">
    <name type="scientific">Paenibacillus yanchengensis</name>
    <dbReference type="NCBI Taxonomy" id="2035833"/>
    <lineage>
        <taxon>Bacteria</taxon>
        <taxon>Bacillati</taxon>
        <taxon>Bacillota</taxon>
        <taxon>Bacilli</taxon>
        <taxon>Bacillales</taxon>
        <taxon>Paenibacillaceae</taxon>
        <taxon>Paenibacillus</taxon>
    </lineage>
</organism>
<dbReference type="InterPro" id="IPR012614">
    <property type="entry name" value="SASP_SspP"/>
</dbReference>
<evidence type="ECO:0000313" key="4">
    <source>
        <dbReference type="Proteomes" id="UP001597362"/>
    </source>
</evidence>
<evidence type="ECO:0000256" key="1">
    <source>
        <dbReference type="ARBA" id="ARBA00022969"/>
    </source>
</evidence>
<reference evidence="4" key="1">
    <citation type="journal article" date="2019" name="Int. J. Syst. Evol. Microbiol.">
        <title>The Global Catalogue of Microorganisms (GCM) 10K type strain sequencing project: providing services to taxonomists for standard genome sequencing and annotation.</title>
        <authorList>
            <consortium name="The Broad Institute Genomics Platform"/>
            <consortium name="The Broad Institute Genome Sequencing Center for Infectious Disease"/>
            <person name="Wu L."/>
            <person name="Ma J."/>
        </authorList>
    </citation>
    <scope>NUCLEOTIDE SEQUENCE [LARGE SCALE GENOMIC DNA]</scope>
    <source>
        <strain evidence="4">GH52</strain>
    </source>
</reference>
<name>A0ABW4YGT3_9BACL</name>
<evidence type="ECO:0000256" key="2">
    <source>
        <dbReference type="SAM" id="MobiDB-lite"/>
    </source>
</evidence>
<comment type="caution">
    <text evidence="3">The sequence shown here is derived from an EMBL/GenBank/DDBJ whole genome shotgun (WGS) entry which is preliminary data.</text>
</comment>
<dbReference type="EMBL" id="JBHUHO010000011">
    <property type="protein sequence ID" value="MFD2114946.1"/>
    <property type="molecule type" value="Genomic_DNA"/>
</dbReference>
<gene>
    <name evidence="3" type="ORF">ACFSJH_04250</name>
</gene>
<feature type="compositionally biased region" description="Basic residues" evidence="2">
    <location>
        <begin position="40"/>
        <end position="50"/>
    </location>
</feature>
<dbReference type="Pfam" id="PF08179">
    <property type="entry name" value="SspP"/>
    <property type="match status" value="1"/>
</dbReference>
<accession>A0ABW4YGT3</accession>
<protein>
    <submittedName>
        <fullName evidence="3">Small acid-soluble spore protein P</fullName>
    </submittedName>
</protein>
<keyword evidence="4" id="KW-1185">Reference proteome</keyword>
<keyword evidence="1" id="KW-0749">Sporulation</keyword>
<feature type="region of interest" description="Disordered" evidence="2">
    <location>
        <begin position="1"/>
        <end position="56"/>
    </location>
</feature>
<dbReference type="RefSeq" id="WP_377769975.1">
    <property type="nucleotide sequence ID" value="NZ_JBHUHO010000011.1"/>
</dbReference>